<accession>A0A1M6UKT5</accession>
<proteinExistence type="predicted"/>
<evidence type="ECO:0000313" key="4">
    <source>
        <dbReference type="Proteomes" id="UP000184275"/>
    </source>
</evidence>
<evidence type="ECO:0000256" key="2">
    <source>
        <dbReference type="ARBA" id="ARBA00023315"/>
    </source>
</evidence>
<dbReference type="Gene3D" id="3.40.630.30">
    <property type="match status" value="1"/>
</dbReference>
<dbReference type="EMBL" id="FRAW01000014">
    <property type="protein sequence ID" value="SHK69750.1"/>
    <property type="molecule type" value="Genomic_DNA"/>
</dbReference>
<keyword evidence="1" id="KW-0808">Transferase</keyword>
<dbReference type="PANTHER" id="PTHR36449:SF1">
    <property type="entry name" value="ACETYLTRANSFERASE"/>
    <property type="match status" value="1"/>
</dbReference>
<evidence type="ECO:0000313" key="3">
    <source>
        <dbReference type="EMBL" id="SHK69750.1"/>
    </source>
</evidence>
<evidence type="ECO:0008006" key="5">
    <source>
        <dbReference type="Google" id="ProtNLM"/>
    </source>
</evidence>
<evidence type="ECO:0000256" key="1">
    <source>
        <dbReference type="ARBA" id="ARBA00022679"/>
    </source>
</evidence>
<name>A0A1M6UKT5_9BACT</name>
<keyword evidence="2" id="KW-0012">Acyltransferase</keyword>
<dbReference type="GO" id="GO:0016746">
    <property type="term" value="F:acyltransferase activity"/>
    <property type="evidence" value="ECO:0007669"/>
    <property type="project" value="UniProtKB-KW"/>
</dbReference>
<reference evidence="4" key="1">
    <citation type="submission" date="2016-11" db="EMBL/GenBank/DDBJ databases">
        <authorList>
            <person name="Varghese N."/>
            <person name="Submissions S."/>
        </authorList>
    </citation>
    <scope>NUCLEOTIDE SEQUENCE [LARGE SCALE GENOMIC DNA]</scope>
    <source>
        <strain evidence="4">UWOS</strain>
    </source>
</reference>
<dbReference type="AlphaFoldDB" id="A0A1M6UKT5"/>
<organism evidence="3 4">
    <name type="scientific">Fibrobacter intestinalis</name>
    <dbReference type="NCBI Taxonomy" id="28122"/>
    <lineage>
        <taxon>Bacteria</taxon>
        <taxon>Pseudomonadati</taxon>
        <taxon>Fibrobacterota</taxon>
        <taxon>Fibrobacteria</taxon>
        <taxon>Fibrobacterales</taxon>
        <taxon>Fibrobacteraceae</taxon>
        <taxon>Fibrobacter</taxon>
    </lineage>
</organism>
<gene>
    <name evidence="3" type="ORF">SAMN05720469_11447</name>
</gene>
<dbReference type="Proteomes" id="UP000184275">
    <property type="component" value="Unassembled WGS sequence"/>
</dbReference>
<dbReference type="RefSeq" id="WP_143159382.1">
    <property type="nucleotide sequence ID" value="NZ_FRAW01000014.1"/>
</dbReference>
<dbReference type="PANTHER" id="PTHR36449">
    <property type="entry name" value="ACETYLTRANSFERASE-RELATED"/>
    <property type="match status" value="1"/>
</dbReference>
<sequence>MGDFSSYRIIDLLESEASSFVNGEIRNFSSMYKSASGMTPAQKNEDVESFLKKKAENFSRQNLSMTHLVLSSINQELLGYFSLTVKPISIPAKFVNISKTTKRKWAKFASYDSDRNVYVASSYLIAQLGKNYSKKICHPIRGNELLDICMAKVKECQDVVGGGIVFLECENNTRLMDFYQKNGFVEYNVKNNLVQMVQRI</sequence>
<protein>
    <recommendedName>
        <fullName evidence="5">N-acetyltransferase domain-containing protein</fullName>
    </recommendedName>
</protein>
<keyword evidence="4" id="KW-1185">Reference proteome</keyword>